<evidence type="ECO:0000313" key="2">
    <source>
        <dbReference type="EMBL" id="OTF92042.1"/>
    </source>
</evidence>
<reference evidence="1" key="3">
    <citation type="submission" date="2020-06" db="EMBL/GenBank/DDBJ databases">
        <title>Helianthus annuus Genome sequencing and assembly Release 2.</title>
        <authorList>
            <person name="Gouzy J."/>
            <person name="Langlade N."/>
            <person name="Munos S."/>
        </authorList>
    </citation>
    <scope>NUCLEOTIDE SEQUENCE</scope>
    <source>
        <tissue evidence="1">Leaves</tissue>
    </source>
</reference>
<proteinExistence type="predicted"/>
<gene>
    <name evidence="2" type="ORF">HannXRQ_Chr16g0517541</name>
    <name evidence="1" type="ORF">HanXRQr2_Chr16g0755671</name>
</gene>
<evidence type="ECO:0000313" key="3">
    <source>
        <dbReference type="Proteomes" id="UP000215914"/>
    </source>
</evidence>
<sequence length="75" mass="8882">MMRKVYLCHQVLDEMCHPPLLQLNGLLMPTNCLMKCVIQVCCNVYVQICNYISRYCLFSDDSNLFQRLLKHINRV</sequence>
<dbReference type="Proteomes" id="UP000215914">
    <property type="component" value="Chromosome 16"/>
</dbReference>
<dbReference type="EMBL" id="MNCJ02000331">
    <property type="protein sequence ID" value="KAF5760626.1"/>
    <property type="molecule type" value="Genomic_DNA"/>
</dbReference>
<dbReference type="InParanoid" id="A0A251S0N7"/>
<dbReference type="Gramene" id="mRNA:HanXRQr2_Chr16g0755671">
    <property type="protein sequence ID" value="mRNA:HanXRQr2_Chr16g0755671"/>
    <property type="gene ID" value="HanXRQr2_Chr16g0755671"/>
</dbReference>
<organism evidence="2 3">
    <name type="scientific">Helianthus annuus</name>
    <name type="common">Common sunflower</name>
    <dbReference type="NCBI Taxonomy" id="4232"/>
    <lineage>
        <taxon>Eukaryota</taxon>
        <taxon>Viridiplantae</taxon>
        <taxon>Streptophyta</taxon>
        <taxon>Embryophyta</taxon>
        <taxon>Tracheophyta</taxon>
        <taxon>Spermatophyta</taxon>
        <taxon>Magnoliopsida</taxon>
        <taxon>eudicotyledons</taxon>
        <taxon>Gunneridae</taxon>
        <taxon>Pentapetalae</taxon>
        <taxon>asterids</taxon>
        <taxon>campanulids</taxon>
        <taxon>Asterales</taxon>
        <taxon>Asteraceae</taxon>
        <taxon>Asteroideae</taxon>
        <taxon>Heliantheae alliance</taxon>
        <taxon>Heliantheae</taxon>
        <taxon>Helianthus</taxon>
    </lineage>
</organism>
<reference evidence="1 3" key="1">
    <citation type="journal article" date="2017" name="Nature">
        <title>The sunflower genome provides insights into oil metabolism, flowering and Asterid evolution.</title>
        <authorList>
            <person name="Badouin H."/>
            <person name="Gouzy J."/>
            <person name="Grassa C.J."/>
            <person name="Murat F."/>
            <person name="Staton S.E."/>
            <person name="Cottret L."/>
            <person name="Lelandais-Briere C."/>
            <person name="Owens G.L."/>
            <person name="Carrere S."/>
            <person name="Mayjonade B."/>
            <person name="Legrand L."/>
            <person name="Gill N."/>
            <person name="Kane N.C."/>
            <person name="Bowers J.E."/>
            <person name="Hubner S."/>
            <person name="Bellec A."/>
            <person name="Berard A."/>
            <person name="Berges H."/>
            <person name="Blanchet N."/>
            <person name="Boniface M.C."/>
            <person name="Brunel D."/>
            <person name="Catrice O."/>
            <person name="Chaidir N."/>
            <person name="Claudel C."/>
            <person name="Donnadieu C."/>
            <person name="Faraut T."/>
            <person name="Fievet G."/>
            <person name="Helmstetter N."/>
            <person name="King M."/>
            <person name="Knapp S.J."/>
            <person name="Lai Z."/>
            <person name="Le Paslier M.C."/>
            <person name="Lippi Y."/>
            <person name="Lorenzon L."/>
            <person name="Mandel J.R."/>
            <person name="Marage G."/>
            <person name="Marchand G."/>
            <person name="Marquand E."/>
            <person name="Bret-Mestries E."/>
            <person name="Morien E."/>
            <person name="Nambeesan S."/>
            <person name="Nguyen T."/>
            <person name="Pegot-Espagnet P."/>
            <person name="Pouilly N."/>
            <person name="Raftis F."/>
            <person name="Sallet E."/>
            <person name="Schiex T."/>
            <person name="Thomas J."/>
            <person name="Vandecasteele C."/>
            <person name="Vares D."/>
            <person name="Vear F."/>
            <person name="Vautrin S."/>
            <person name="Crespi M."/>
            <person name="Mangin B."/>
            <person name="Burke J.M."/>
            <person name="Salse J."/>
            <person name="Munos S."/>
            <person name="Vincourt P."/>
            <person name="Rieseberg L.H."/>
            <person name="Langlade N.B."/>
        </authorList>
    </citation>
    <scope>NUCLEOTIDE SEQUENCE [LARGE SCALE GENOMIC DNA]</scope>
    <source>
        <strain evidence="3">cv. SF193</strain>
        <tissue evidence="1">Leaves</tissue>
    </source>
</reference>
<dbReference type="AlphaFoldDB" id="A0A251S0N7"/>
<evidence type="ECO:0000313" key="1">
    <source>
        <dbReference type="EMBL" id="KAF5760626.1"/>
    </source>
</evidence>
<keyword evidence="3" id="KW-1185">Reference proteome</keyword>
<dbReference type="EMBL" id="CM007905">
    <property type="protein sequence ID" value="OTF92042.1"/>
    <property type="molecule type" value="Genomic_DNA"/>
</dbReference>
<protein>
    <submittedName>
        <fullName evidence="2">Uncharacterized protein</fullName>
    </submittedName>
</protein>
<name>A0A251S0N7_HELAN</name>
<reference evidence="2" key="2">
    <citation type="submission" date="2017-02" db="EMBL/GenBank/DDBJ databases">
        <title>Sunflower complete genome.</title>
        <authorList>
            <person name="Langlade N."/>
            <person name="Munos S."/>
        </authorList>
    </citation>
    <scope>NUCLEOTIDE SEQUENCE [LARGE SCALE GENOMIC DNA]</scope>
    <source>
        <tissue evidence="2">Leaves</tissue>
    </source>
</reference>
<accession>A0A251S0N7</accession>